<dbReference type="AlphaFoldDB" id="A0A0N5AWI8"/>
<dbReference type="GO" id="GO:0006488">
    <property type="term" value="P:dolichol-linked oligosaccharide biosynthetic process"/>
    <property type="evidence" value="ECO:0007669"/>
    <property type="project" value="InterPro"/>
</dbReference>
<keyword evidence="5" id="KW-0328">Glycosyltransferase</keyword>
<evidence type="ECO:0000259" key="8">
    <source>
        <dbReference type="Pfam" id="PF04101"/>
    </source>
</evidence>
<evidence type="ECO:0000256" key="6">
    <source>
        <dbReference type="ARBA" id="ARBA00022679"/>
    </source>
</evidence>
<evidence type="ECO:0000256" key="4">
    <source>
        <dbReference type="ARBA" id="ARBA00017468"/>
    </source>
</evidence>
<keyword evidence="7" id="KW-0256">Endoplasmic reticulum</keyword>
<dbReference type="PANTHER" id="PTHR12867:SF6">
    <property type="entry name" value="N-ACETYLGLUCOSAMINYLDIPHOSPHODOLICHOL N-ACETYLGLUCOSAMINYLTRANSFERASE"/>
    <property type="match status" value="1"/>
</dbReference>
<organism evidence="9 10">
    <name type="scientific">Syphacia muris</name>
    <dbReference type="NCBI Taxonomy" id="451379"/>
    <lineage>
        <taxon>Eukaryota</taxon>
        <taxon>Metazoa</taxon>
        <taxon>Ecdysozoa</taxon>
        <taxon>Nematoda</taxon>
        <taxon>Chromadorea</taxon>
        <taxon>Rhabditida</taxon>
        <taxon>Spirurina</taxon>
        <taxon>Oxyuridomorpha</taxon>
        <taxon>Oxyuroidea</taxon>
        <taxon>Oxyuridae</taxon>
        <taxon>Syphacia</taxon>
    </lineage>
</organism>
<dbReference type="GO" id="GO:0005783">
    <property type="term" value="C:endoplasmic reticulum"/>
    <property type="evidence" value="ECO:0007669"/>
    <property type="project" value="UniProtKB-SubCell"/>
</dbReference>
<evidence type="ECO:0000256" key="5">
    <source>
        <dbReference type="ARBA" id="ARBA00022676"/>
    </source>
</evidence>
<evidence type="ECO:0000256" key="2">
    <source>
        <dbReference type="ARBA" id="ARBA00006962"/>
    </source>
</evidence>
<evidence type="ECO:0000256" key="3">
    <source>
        <dbReference type="ARBA" id="ARBA00012614"/>
    </source>
</evidence>
<dbReference type="InterPro" id="IPR007235">
    <property type="entry name" value="Glyco_trans_28_C"/>
</dbReference>
<evidence type="ECO:0000256" key="1">
    <source>
        <dbReference type="ARBA" id="ARBA00004240"/>
    </source>
</evidence>
<evidence type="ECO:0000313" key="10">
    <source>
        <dbReference type="WBParaSite" id="SMUV_0000928801-mRNA-1"/>
    </source>
</evidence>
<keyword evidence="9" id="KW-1185">Reference proteome</keyword>
<feature type="domain" description="Glycosyl transferase family 28 C-terminal" evidence="8">
    <location>
        <begin position="3"/>
        <end position="142"/>
    </location>
</feature>
<evidence type="ECO:0000313" key="9">
    <source>
        <dbReference type="Proteomes" id="UP000046393"/>
    </source>
</evidence>
<comment type="subcellular location">
    <subcellularLocation>
        <location evidence="1">Endoplasmic reticulum</location>
    </subcellularLocation>
</comment>
<protein>
    <recommendedName>
        <fullName evidence="4">UDP-N-acetylglucosamine transferase subunit ALG13</fullName>
        <ecNumber evidence="3">2.4.1.141</ecNumber>
    </recommendedName>
</protein>
<dbReference type="PANTHER" id="PTHR12867">
    <property type="entry name" value="GLYCOSYL TRANSFERASE-RELATED"/>
    <property type="match status" value="1"/>
</dbReference>
<dbReference type="InterPro" id="IPR039042">
    <property type="entry name" value="Alg13-like"/>
</dbReference>
<evidence type="ECO:0000256" key="7">
    <source>
        <dbReference type="ARBA" id="ARBA00022824"/>
    </source>
</evidence>
<dbReference type="Proteomes" id="UP000046393">
    <property type="component" value="Unplaced"/>
</dbReference>
<keyword evidence="6" id="KW-0808">Transferase</keyword>
<proteinExistence type="inferred from homology"/>
<sequence>MHCFITVGTTQFDGLVLSVLSEASCSALRKIGITDLVIQAGSGANLFKNFAATGGNTFDFHELKVTIFDYKDNIQADMAKADLIIGHAGAGTSLEALRLGKPFIAVINTALMNDHQRELANKLSSLGCIIATTLKHLPDTLENFSFTSLKPFVIPEMKPLANAVDSLVGLC</sequence>
<dbReference type="GO" id="GO:0004577">
    <property type="term" value="F:N-acetylglucosaminyldiphosphodolichol N-acetylglucosaminyltransferase activity"/>
    <property type="evidence" value="ECO:0007669"/>
    <property type="project" value="UniProtKB-EC"/>
</dbReference>
<dbReference type="EC" id="2.4.1.141" evidence="3"/>
<name>A0A0N5AWI8_9BILA</name>
<accession>A0A0N5AWI8</accession>
<dbReference type="WBParaSite" id="SMUV_0000928801-mRNA-1">
    <property type="protein sequence ID" value="SMUV_0000928801-mRNA-1"/>
    <property type="gene ID" value="SMUV_0000928801"/>
</dbReference>
<reference evidence="10" key="1">
    <citation type="submission" date="2017-02" db="UniProtKB">
        <authorList>
            <consortium name="WormBaseParasite"/>
        </authorList>
    </citation>
    <scope>IDENTIFICATION</scope>
</reference>
<dbReference type="Gene3D" id="3.40.50.2000">
    <property type="entry name" value="Glycogen Phosphorylase B"/>
    <property type="match status" value="1"/>
</dbReference>
<dbReference type="Pfam" id="PF04101">
    <property type="entry name" value="Glyco_tran_28_C"/>
    <property type="match status" value="1"/>
</dbReference>
<comment type="similarity">
    <text evidence="2">Belongs to the glycosyltransferase 28 family.</text>
</comment>
<dbReference type="SUPFAM" id="SSF53756">
    <property type="entry name" value="UDP-Glycosyltransferase/glycogen phosphorylase"/>
    <property type="match status" value="1"/>
</dbReference>
<dbReference type="STRING" id="451379.A0A0N5AWI8"/>